<evidence type="ECO:0000313" key="3">
    <source>
        <dbReference type="Proteomes" id="UP001365542"/>
    </source>
</evidence>
<gene>
    <name evidence="2" type="ORF">TWF694_001500</name>
</gene>
<dbReference type="AlphaFoldDB" id="A0AAV9XRS5"/>
<proteinExistence type="predicted"/>
<feature type="compositionally biased region" description="Gly residues" evidence="1">
    <location>
        <begin position="230"/>
        <end position="241"/>
    </location>
</feature>
<evidence type="ECO:0000313" key="2">
    <source>
        <dbReference type="EMBL" id="KAK6544817.1"/>
    </source>
</evidence>
<dbReference type="EMBL" id="JAVHJO010000001">
    <property type="protein sequence ID" value="KAK6544817.1"/>
    <property type="molecule type" value="Genomic_DNA"/>
</dbReference>
<reference evidence="2 3" key="1">
    <citation type="submission" date="2019-10" db="EMBL/GenBank/DDBJ databases">
        <authorList>
            <person name="Palmer J.M."/>
        </authorList>
    </citation>
    <scope>NUCLEOTIDE SEQUENCE [LARGE SCALE GENOMIC DNA]</scope>
    <source>
        <strain evidence="2 3">TWF694</strain>
    </source>
</reference>
<evidence type="ECO:0000256" key="1">
    <source>
        <dbReference type="SAM" id="MobiDB-lite"/>
    </source>
</evidence>
<feature type="region of interest" description="Disordered" evidence="1">
    <location>
        <begin position="214"/>
        <end position="241"/>
    </location>
</feature>
<protein>
    <submittedName>
        <fullName evidence="2">Uncharacterized protein</fullName>
    </submittedName>
</protein>
<accession>A0AAV9XRS5</accession>
<sequence>MTTYVNFGTTTSAVEVYPTGPVSISKSSVTTTSEGGIVFGYPNLGHVNITVTFATLPADASVCDAYADCSPPITYNNNGISTDIYAPLLITNKPSCTLSSVSYTTSSLVYQLDGLDFPTLLDQATDTGSKGVALFVTTYTVTVDYNLGGQPILATSCSIWLKDGAVRLNPGNRADYSMTEDEYLIQCGDPRRYLCTTSEEGFCGTDWVENYPPTTTATTTNSPGETSRSGGAGDNGKGSMGGSGAAGRNGLLSWNFAFVGPVIMFCFFL</sequence>
<organism evidence="2 3">
    <name type="scientific">Orbilia ellipsospora</name>
    <dbReference type="NCBI Taxonomy" id="2528407"/>
    <lineage>
        <taxon>Eukaryota</taxon>
        <taxon>Fungi</taxon>
        <taxon>Dikarya</taxon>
        <taxon>Ascomycota</taxon>
        <taxon>Pezizomycotina</taxon>
        <taxon>Orbiliomycetes</taxon>
        <taxon>Orbiliales</taxon>
        <taxon>Orbiliaceae</taxon>
        <taxon>Orbilia</taxon>
    </lineage>
</organism>
<keyword evidence="3" id="KW-1185">Reference proteome</keyword>
<name>A0AAV9XRS5_9PEZI</name>
<comment type="caution">
    <text evidence="2">The sequence shown here is derived from an EMBL/GenBank/DDBJ whole genome shotgun (WGS) entry which is preliminary data.</text>
</comment>
<dbReference type="Proteomes" id="UP001365542">
    <property type="component" value="Unassembled WGS sequence"/>
</dbReference>